<evidence type="ECO:0000259" key="3">
    <source>
        <dbReference type="SMART" id="SM00642"/>
    </source>
</evidence>
<dbReference type="RefSeq" id="WP_344227763.1">
    <property type="nucleotide sequence ID" value="NZ_BAAALH010000002.1"/>
</dbReference>
<accession>A0ABV8XYF3</accession>
<proteinExistence type="inferred from homology"/>
<reference evidence="5" key="1">
    <citation type="journal article" date="2019" name="Int. J. Syst. Evol. Microbiol.">
        <title>The Global Catalogue of Microorganisms (GCM) 10K type strain sequencing project: providing services to taxonomists for standard genome sequencing and annotation.</title>
        <authorList>
            <consortium name="The Broad Institute Genomics Platform"/>
            <consortium name="The Broad Institute Genome Sequencing Center for Infectious Disease"/>
            <person name="Wu L."/>
            <person name="Ma J."/>
        </authorList>
    </citation>
    <scope>NUCLEOTIDE SEQUENCE [LARGE SCALE GENOMIC DNA]</scope>
    <source>
        <strain evidence="5">CGMCC 1.12125</strain>
    </source>
</reference>
<feature type="compositionally biased region" description="Basic and acidic residues" evidence="2">
    <location>
        <begin position="483"/>
        <end position="497"/>
    </location>
</feature>
<dbReference type="InterPro" id="IPR011837">
    <property type="entry name" value="Glycogen_debranch_GlgX"/>
</dbReference>
<dbReference type="SMART" id="SM00642">
    <property type="entry name" value="Aamy"/>
    <property type="match status" value="1"/>
</dbReference>
<dbReference type="Proteomes" id="UP001595965">
    <property type="component" value="Unassembled WGS sequence"/>
</dbReference>
<dbReference type="SUPFAM" id="SSF81296">
    <property type="entry name" value="E set domains"/>
    <property type="match status" value="1"/>
</dbReference>
<name>A0ABV8XYF3_9MICC</name>
<dbReference type="InterPro" id="IPR013780">
    <property type="entry name" value="Glyco_hydro_b"/>
</dbReference>
<evidence type="ECO:0000313" key="5">
    <source>
        <dbReference type="Proteomes" id="UP001595965"/>
    </source>
</evidence>
<dbReference type="Pfam" id="PF00128">
    <property type="entry name" value="Alpha-amylase"/>
    <property type="match status" value="1"/>
</dbReference>
<keyword evidence="5" id="KW-1185">Reference proteome</keyword>
<comment type="similarity">
    <text evidence="1">Belongs to the glycosyl hydrolase 13 family.</text>
</comment>
<evidence type="ECO:0000256" key="2">
    <source>
        <dbReference type="SAM" id="MobiDB-lite"/>
    </source>
</evidence>
<comment type="caution">
    <text evidence="4">The sequence shown here is derived from an EMBL/GenBank/DDBJ whole genome shotgun (WGS) entry which is preliminary data.</text>
</comment>
<dbReference type="Gene3D" id="2.60.40.1180">
    <property type="entry name" value="Golgi alpha-mannosidase II"/>
    <property type="match status" value="1"/>
</dbReference>
<keyword evidence="4" id="KW-0378">Hydrolase</keyword>
<dbReference type="InterPro" id="IPR014756">
    <property type="entry name" value="Ig_E-set"/>
</dbReference>
<dbReference type="PANTHER" id="PTHR43002">
    <property type="entry name" value="GLYCOGEN DEBRANCHING ENZYME"/>
    <property type="match status" value="1"/>
</dbReference>
<dbReference type="EMBL" id="JBHSEN010000001">
    <property type="protein sequence ID" value="MFC4429788.1"/>
    <property type="molecule type" value="Genomic_DNA"/>
</dbReference>
<feature type="domain" description="Glycosyl hydrolase family 13 catalytic" evidence="3">
    <location>
        <begin position="161"/>
        <end position="587"/>
    </location>
</feature>
<dbReference type="InterPro" id="IPR017853">
    <property type="entry name" value="GH"/>
</dbReference>
<keyword evidence="4" id="KW-0326">Glycosidase</keyword>
<feature type="region of interest" description="Disordered" evidence="2">
    <location>
        <begin position="483"/>
        <end position="514"/>
    </location>
</feature>
<dbReference type="InterPro" id="IPR013783">
    <property type="entry name" value="Ig-like_fold"/>
</dbReference>
<dbReference type="GO" id="GO:0120549">
    <property type="term" value="F:limit dextrin alpha-1,6-maltotetraose-hydrolase activity"/>
    <property type="evidence" value="ECO:0007669"/>
    <property type="project" value="UniProtKB-EC"/>
</dbReference>
<evidence type="ECO:0000256" key="1">
    <source>
        <dbReference type="ARBA" id="ARBA00008061"/>
    </source>
</evidence>
<gene>
    <name evidence="4" type="primary">glgX</name>
    <name evidence="4" type="ORF">ACFO0K_08860</name>
</gene>
<dbReference type="SUPFAM" id="SSF51011">
    <property type="entry name" value="Glycosyl hydrolase domain"/>
    <property type="match status" value="1"/>
</dbReference>
<dbReference type="SUPFAM" id="SSF51445">
    <property type="entry name" value="(Trans)glycosidases"/>
    <property type="match status" value="1"/>
</dbReference>
<dbReference type="InterPro" id="IPR006047">
    <property type="entry name" value="GH13_cat_dom"/>
</dbReference>
<dbReference type="Gene3D" id="2.60.40.10">
    <property type="entry name" value="Immunoglobulins"/>
    <property type="match status" value="1"/>
</dbReference>
<protein>
    <submittedName>
        <fullName evidence="4">Glycogen debranching protein GlgX</fullName>
        <ecNumber evidence="4">3.2.1.196</ecNumber>
    </submittedName>
</protein>
<evidence type="ECO:0000313" key="4">
    <source>
        <dbReference type="EMBL" id="MFC4429788.1"/>
    </source>
</evidence>
<dbReference type="CDD" id="cd11326">
    <property type="entry name" value="AmyAc_Glg_debranch"/>
    <property type="match status" value="1"/>
</dbReference>
<organism evidence="4 5">
    <name type="scientific">Citricoccus alkalitolerans</name>
    <dbReference type="NCBI Taxonomy" id="246603"/>
    <lineage>
        <taxon>Bacteria</taxon>
        <taxon>Bacillati</taxon>
        <taxon>Actinomycetota</taxon>
        <taxon>Actinomycetes</taxon>
        <taxon>Micrococcales</taxon>
        <taxon>Micrococcaceae</taxon>
        <taxon>Citricoccus</taxon>
    </lineage>
</organism>
<dbReference type="EC" id="3.2.1.196" evidence="4"/>
<dbReference type="Gene3D" id="3.20.20.80">
    <property type="entry name" value="Glycosidases"/>
    <property type="match status" value="1"/>
</dbReference>
<sequence length="713" mass="77872">MTVTSPPVPMHRSRPFPLGLADRVPGVSEVDGALNLAVYAPGITALDVVYTDPAFPVDAVPTATDLHRVPLLDVTDHVHHGTVPGLGYGSLYALVAHDRRIAGVSRRGRKASGTPKPLPQLLIDPYGDAVVERGGLYWSTRVCRDFDWNGAGRPHTPLRDTIVYEAHVIGQTKLHPGIPAELRGTYAGLAHPVMVEYLRHLGITAVELLPVHHHRDEDHLQQAGLENYWGYNTVSFFAPHPGYATAAAQAGGPQAVQDEFKGMVKLLHEAGIEVLLDVVYNHTAEEGPGGPTFCWRGLGDEHYYRHDASGRYLDTTGCGNTLNFNDPQVVRMTLDSLRRWVTDFQIDGFRFDLAVALCRDGGHHFTHRHPFLVAAQADPVLAGTKLISEPWDVGNGGWQTGHFPLGWSDWNDRFRDVVRDFWVADRGALERGGHGGSTARLADCLSGSAGMFAPSGRSALASVNLVTAHDGFTLQDLVSYNDKHNEANGEDNRDGTSHNRSYNHGTEGPTGDEGILDARATTARNLMATLLLSLGVPMITAGDEIGRSQGGNNNAYCQNNGISWTDWELDERQERMLATTRRLIAVRKEFLAGQPYSYPARDLGYLKWFNEEGRPMTEAAWTDSGQRMLQLLIGVPGGRSTGLIVFNGGLETVPFRLPAPEELRGITGEHGADLQAFTLQLSTALHGELRRGAHFAPGDRDMIEATSITLYSV</sequence>
<dbReference type="NCBIfam" id="TIGR02100">
    <property type="entry name" value="glgX_debranch"/>
    <property type="match status" value="1"/>
</dbReference>